<protein>
    <submittedName>
        <fullName evidence="11">Biopolymer transporter ExbB</fullName>
    </submittedName>
    <submittedName>
        <fullName evidence="12">MotA/TolQ/ExbB proton channel family protein</fullName>
    </submittedName>
</protein>
<evidence type="ECO:0000256" key="1">
    <source>
        <dbReference type="ARBA" id="ARBA00004651"/>
    </source>
</evidence>
<sequence length="207" mass="23133">MWELFVKGGVLMYPILLCSVIALGIVIEKFVQYFQVRKSGSISALLKFKKLVAHGDVKIAKEQALHSSHYLIRELGYCLTNTPSRLTMEKILFQSGQKELKKLESYLPTLATIANISPLLGLLGTVTGMIKAFMVVEKMGNKVNAGFLAGGIWEAMITTAFGLTVAIPTLMFYSYFTNWVNNYMAELEDCLNSILNLLEKQGFFQND</sequence>
<evidence type="ECO:0000313" key="12">
    <source>
        <dbReference type="EMBL" id="HEB74279.1"/>
    </source>
</evidence>
<evidence type="ECO:0000256" key="3">
    <source>
        <dbReference type="ARBA" id="ARBA00022475"/>
    </source>
</evidence>
<comment type="subcellular location">
    <subcellularLocation>
        <location evidence="1">Cell membrane</location>
        <topology evidence="1">Multi-pass membrane protein</topology>
    </subcellularLocation>
    <subcellularLocation>
        <location evidence="8">Membrane</location>
        <topology evidence="8">Multi-pass membrane protein</topology>
    </subcellularLocation>
</comment>
<dbReference type="InterPro" id="IPR002898">
    <property type="entry name" value="MotA_ExbB_proton_chnl"/>
</dbReference>
<feature type="transmembrane region" description="Helical" evidence="9">
    <location>
        <begin position="150"/>
        <end position="176"/>
    </location>
</feature>
<evidence type="ECO:0000256" key="6">
    <source>
        <dbReference type="ARBA" id="ARBA00022989"/>
    </source>
</evidence>
<evidence type="ECO:0000256" key="7">
    <source>
        <dbReference type="ARBA" id="ARBA00023136"/>
    </source>
</evidence>
<dbReference type="Pfam" id="PF01618">
    <property type="entry name" value="MotA_ExbB"/>
    <property type="match status" value="1"/>
</dbReference>
<keyword evidence="2 8" id="KW-0813">Transport</keyword>
<dbReference type="EMBL" id="CP013015">
    <property type="protein sequence ID" value="AMM40305.1"/>
    <property type="molecule type" value="Genomic_DNA"/>
</dbReference>
<feature type="domain" description="MotA/TolQ/ExbB proton channel" evidence="10">
    <location>
        <begin position="82"/>
        <end position="188"/>
    </location>
</feature>
<evidence type="ECO:0000256" key="9">
    <source>
        <dbReference type="SAM" id="Phobius"/>
    </source>
</evidence>
<reference evidence="11 13" key="1">
    <citation type="submission" date="2015-10" db="EMBL/GenBank/DDBJ databases">
        <title>Candidatus Desulfofervidus auxilii, a hydrogenotrophic sulfate-reducing bacterium involved in the thermophilic anaerobic oxidation of methane.</title>
        <authorList>
            <person name="Krukenberg V."/>
            <person name="Richter M."/>
            <person name="Wegener G."/>
        </authorList>
    </citation>
    <scope>NUCLEOTIDE SEQUENCE [LARGE SCALE GENOMIC DNA]</scope>
    <source>
        <strain evidence="11 13">HS1</strain>
    </source>
</reference>
<keyword evidence="7 9" id="KW-0472">Membrane</keyword>
<feature type="transmembrane region" description="Helical" evidence="9">
    <location>
        <begin position="106"/>
        <end position="130"/>
    </location>
</feature>
<dbReference type="PANTHER" id="PTHR30625">
    <property type="entry name" value="PROTEIN TOLQ"/>
    <property type="match status" value="1"/>
</dbReference>
<organism evidence="12">
    <name type="scientific">Desulfofervidus auxilii</name>
    <dbReference type="NCBI Taxonomy" id="1621989"/>
    <lineage>
        <taxon>Bacteria</taxon>
        <taxon>Pseudomonadati</taxon>
        <taxon>Thermodesulfobacteriota</taxon>
        <taxon>Candidatus Desulfofervidia</taxon>
        <taxon>Candidatus Desulfofervidales</taxon>
        <taxon>Candidatus Desulfofervidaceae</taxon>
        <taxon>Candidatus Desulfofervidus</taxon>
    </lineage>
</organism>
<keyword evidence="3" id="KW-1003">Cell membrane</keyword>
<dbReference type="PANTHER" id="PTHR30625:SF15">
    <property type="entry name" value="BIOPOLYMER TRANSPORT PROTEIN EXBB"/>
    <property type="match status" value="1"/>
</dbReference>
<keyword evidence="6 9" id="KW-1133">Transmembrane helix</keyword>
<dbReference type="Proteomes" id="UP000886268">
    <property type="component" value="Unassembled WGS sequence"/>
</dbReference>
<dbReference type="EMBL" id="DRKW01000204">
    <property type="protein sequence ID" value="HEB74279.1"/>
    <property type="molecule type" value="Genomic_DNA"/>
</dbReference>
<comment type="similarity">
    <text evidence="8">Belongs to the exbB/tolQ family.</text>
</comment>
<accession>A0A7V1I4H2</accession>
<keyword evidence="4 9" id="KW-0812">Transmembrane</keyword>
<evidence type="ECO:0000313" key="11">
    <source>
        <dbReference type="EMBL" id="AMM40305.1"/>
    </source>
</evidence>
<dbReference type="OrthoDB" id="4045at2"/>
<dbReference type="GO" id="GO:0005886">
    <property type="term" value="C:plasma membrane"/>
    <property type="evidence" value="ECO:0007669"/>
    <property type="project" value="UniProtKB-SubCell"/>
</dbReference>
<feature type="transmembrane region" description="Helical" evidence="9">
    <location>
        <begin position="12"/>
        <end position="31"/>
    </location>
</feature>
<gene>
    <name evidence="12" type="ORF">ENJ03_03560</name>
    <name evidence="11" type="ORF">HS1_000499</name>
</gene>
<dbReference type="AlphaFoldDB" id="A0A7V1I4H2"/>
<evidence type="ECO:0000256" key="2">
    <source>
        <dbReference type="ARBA" id="ARBA00022448"/>
    </source>
</evidence>
<dbReference type="RefSeq" id="WP_066060600.1">
    <property type="nucleotide sequence ID" value="NZ_CP013015.1"/>
</dbReference>
<dbReference type="Proteomes" id="UP000070560">
    <property type="component" value="Chromosome"/>
</dbReference>
<dbReference type="InterPro" id="IPR050790">
    <property type="entry name" value="ExbB/TolQ_transport"/>
</dbReference>
<keyword evidence="13" id="KW-1185">Reference proteome</keyword>
<evidence type="ECO:0000313" key="13">
    <source>
        <dbReference type="Proteomes" id="UP000070560"/>
    </source>
</evidence>
<reference evidence="12" key="2">
    <citation type="journal article" date="2020" name="mSystems">
        <title>Genome- and Community-Level Interaction Insights into Carbon Utilization and Element Cycling Functions of Hydrothermarchaeota in Hydrothermal Sediment.</title>
        <authorList>
            <person name="Zhou Z."/>
            <person name="Liu Y."/>
            <person name="Xu W."/>
            <person name="Pan J."/>
            <person name="Luo Z.H."/>
            <person name="Li M."/>
        </authorList>
    </citation>
    <scope>NUCLEOTIDE SEQUENCE [LARGE SCALE GENOMIC DNA]</scope>
    <source>
        <strain evidence="12">HyVt-45</strain>
    </source>
</reference>
<dbReference type="KEGG" id="daw:HS1_000499"/>
<name>A0A7V1I4H2_DESA2</name>
<evidence type="ECO:0000256" key="5">
    <source>
        <dbReference type="ARBA" id="ARBA00022927"/>
    </source>
</evidence>
<keyword evidence="5 8" id="KW-0653">Protein transport</keyword>
<dbReference type="GO" id="GO:0017038">
    <property type="term" value="P:protein import"/>
    <property type="evidence" value="ECO:0007669"/>
    <property type="project" value="TreeGrafter"/>
</dbReference>
<evidence type="ECO:0000259" key="10">
    <source>
        <dbReference type="Pfam" id="PF01618"/>
    </source>
</evidence>
<proteinExistence type="inferred from homology"/>
<evidence type="ECO:0000256" key="8">
    <source>
        <dbReference type="RuleBase" id="RU004057"/>
    </source>
</evidence>
<evidence type="ECO:0000256" key="4">
    <source>
        <dbReference type="ARBA" id="ARBA00022692"/>
    </source>
</evidence>